<feature type="region of interest" description="Disordered" evidence="2">
    <location>
        <begin position="100"/>
        <end position="141"/>
    </location>
</feature>
<keyword evidence="4" id="KW-1185">Reference proteome</keyword>
<dbReference type="Proteomes" id="UP000199412">
    <property type="component" value="Unassembled WGS sequence"/>
</dbReference>
<evidence type="ECO:0000256" key="1">
    <source>
        <dbReference type="ARBA" id="ARBA00044755"/>
    </source>
</evidence>
<dbReference type="PANTHER" id="PTHR35024">
    <property type="entry name" value="HYPOTHETICAL CYTOSOLIC PROTEIN"/>
    <property type="match status" value="1"/>
</dbReference>
<protein>
    <submittedName>
        <fullName evidence="3">Polymer-forming protein</fullName>
    </submittedName>
</protein>
<dbReference type="RefSeq" id="WP_092786851.1">
    <property type="nucleotide sequence ID" value="NZ_FNAP01000009.1"/>
</dbReference>
<proteinExistence type="inferred from homology"/>
<reference evidence="4" key="1">
    <citation type="submission" date="2016-10" db="EMBL/GenBank/DDBJ databases">
        <authorList>
            <person name="Varghese N."/>
            <person name="Submissions S."/>
        </authorList>
    </citation>
    <scope>NUCLEOTIDE SEQUENCE [LARGE SCALE GENOMIC DNA]</scope>
    <source>
        <strain evidence="4">ATCC 700224</strain>
    </source>
</reference>
<organism evidence="3 4">
    <name type="scientific">Rhodospira trueperi</name>
    <dbReference type="NCBI Taxonomy" id="69960"/>
    <lineage>
        <taxon>Bacteria</taxon>
        <taxon>Pseudomonadati</taxon>
        <taxon>Pseudomonadota</taxon>
        <taxon>Alphaproteobacteria</taxon>
        <taxon>Rhodospirillales</taxon>
        <taxon>Rhodospirillaceae</taxon>
        <taxon>Rhodospira</taxon>
    </lineage>
</organism>
<dbReference type="InterPro" id="IPR007607">
    <property type="entry name" value="BacA/B"/>
</dbReference>
<dbReference type="AlphaFoldDB" id="A0A1G7EJR6"/>
<dbReference type="OrthoDB" id="5738271at2"/>
<dbReference type="Pfam" id="PF04519">
    <property type="entry name" value="Bactofilin"/>
    <property type="match status" value="1"/>
</dbReference>
<sequence length="141" mass="14356">MNKSVFAADLHVSGEVTSKGDLDIFGHVEGSLDVRELVIARNASISGQITASSTTIAGRVEGHLDSDHVAIEGSGGMDGDVSYRTLSMVVGGALNARCTPREGSVSAARVEPTPKPGRARSSRLSGAVAPTTARQPVGASA</sequence>
<accession>A0A1G7EJR6</accession>
<dbReference type="PANTHER" id="PTHR35024:SF4">
    <property type="entry name" value="POLYMER-FORMING CYTOSKELETAL PROTEIN"/>
    <property type="match status" value="1"/>
</dbReference>
<name>A0A1G7EJR6_9PROT</name>
<evidence type="ECO:0000313" key="4">
    <source>
        <dbReference type="Proteomes" id="UP000199412"/>
    </source>
</evidence>
<evidence type="ECO:0000256" key="2">
    <source>
        <dbReference type="SAM" id="MobiDB-lite"/>
    </source>
</evidence>
<dbReference type="STRING" id="69960.SAMN05421720_109104"/>
<dbReference type="EMBL" id="FNAP01000009">
    <property type="protein sequence ID" value="SDE63884.1"/>
    <property type="molecule type" value="Genomic_DNA"/>
</dbReference>
<evidence type="ECO:0000313" key="3">
    <source>
        <dbReference type="EMBL" id="SDE63884.1"/>
    </source>
</evidence>
<gene>
    <name evidence="3" type="ORF">SAMN05421720_109104</name>
</gene>
<comment type="similarity">
    <text evidence="1">Belongs to the bactofilin family.</text>
</comment>